<feature type="region of interest" description="Disordered" evidence="1">
    <location>
        <begin position="25"/>
        <end position="49"/>
    </location>
</feature>
<sequence>MLRAAIALVFAITLGGCSSKISGFATTSTSDPAATKPTSSTTTSRSTTAFDPCKDIPTEVITRLGLVGPPRPDSQSGGGTENVFCMYDSSGGYFLTIAASNYTLDKLRNANNHWGYRDLEIGGRQALFGYGKPEPDTESCALNIAASTGVYGVLIGTAHHSFAPYTDCLDAARKTAEALVPYFPE</sequence>
<evidence type="ECO:0000256" key="2">
    <source>
        <dbReference type="SAM" id="SignalP"/>
    </source>
</evidence>
<evidence type="ECO:0000313" key="4">
    <source>
        <dbReference type="Proteomes" id="UP000284557"/>
    </source>
</evidence>
<comment type="caution">
    <text evidence="3">The sequence shown here is derived from an EMBL/GenBank/DDBJ whole genome shotgun (WGS) entry which is preliminary data.</text>
</comment>
<gene>
    <name evidence="3" type="ORF">D2E76_28825</name>
</gene>
<protein>
    <submittedName>
        <fullName evidence="3">DUF3558 domain-containing protein</fullName>
    </submittedName>
</protein>
<evidence type="ECO:0000313" key="3">
    <source>
        <dbReference type="EMBL" id="RIT24704.1"/>
    </source>
</evidence>
<dbReference type="RefSeq" id="WP_074305400.1">
    <property type="nucleotide sequence ID" value="NZ_CP029073.1"/>
</dbReference>
<feature type="signal peptide" evidence="2">
    <location>
        <begin position="1"/>
        <end position="19"/>
    </location>
</feature>
<name>A0ABD7HFS1_9MYCO</name>
<dbReference type="AlphaFoldDB" id="A0ABD7HFS1"/>
<keyword evidence="2" id="KW-0732">Signal</keyword>
<dbReference type="InterPro" id="IPR024520">
    <property type="entry name" value="DUF3558"/>
</dbReference>
<proteinExistence type="predicted"/>
<dbReference type="Proteomes" id="UP000284557">
    <property type="component" value="Unassembled WGS sequence"/>
</dbReference>
<accession>A0ABD7HFS1</accession>
<dbReference type="EMBL" id="QXBN01000104">
    <property type="protein sequence ID" value="RIT24704.1"/>
    <property type="molecule type" value="Genomic_DNA"/>
</dbReference>
<evidence type="ECO:0000256" key="1">
    <source>
        <dbReference type="SAM" id="MobiDB-lite"/>
    </source>
</evidence>
<feature type="chain" id="PRO_5044747326" evidence="2">
    <location>
        <begin position="20"/>
        <end position="185"/>
    </location>
</feature>
<organism evidence="3 4">
    <name type="scientific">Mycobacteroides abscessus</name>
    <dbReference type="NCBI Taxonomy" id="36809"/>
    <lineage>
        <taxon>Bacteria</taxon>
        <taxon>Bacillati</taxon>
        <taxon>Actinomycetota</taxon>
        <taxon>Actinomycetes</taxon>
        <taxon>Mycobacteriales</taxon>
        <taxon>Mycobacteriaceae</taxon>
        <taxon>Mycobacteroides</taxon>
    </lineage>
</organism>
<reference evidence="3 4" key="1">
    <citation type="submission" date="2018-08" db="EMBL/GenBank/DDBJ databases">
        <title>Linezolid Resistance in Mycobacterium abscessus: MIC Distribution and Comprehensive Investigation of Resistance Mechanisms.</title>
        <authorList>
            <person name="Ye M."/>
            <person name="Xu L."/>
            <person name="Zou Y."/>
            <person name="Li B."/>
            <person name="Guo Q."/>
            <person name="Zhang Y."/>
            <person name="Zhan M."/>
            <person name="Xu B."/>
            <person name="Yu F."/>
            <person name="Zhang Z."/>
            <person name="Chu H."/>
        </authorList>
    </citation>
    <scope>NUCLEOTIDE SEQUENCE [LARGE SCALE GENOMIC DNA]</scope>
    <source>
        <strain evidence="3 4">G143</strain>
    </source>
</reference>
<dbReference type="Pfam" id="PF12079">
    <property type="entry name" value="DUF3558"/>
    <property type="match status" value="1"/>
</dbReference>
<dbReference type="PROSITE" id="PS51257">
    <property type="entry name" value="PROKAR_LIPOPROTEIN"/>
    <property type="match status" value="1"/>
</dbReference>